<dbReference type="Pfam" id="PF01121">
    <property type="entry name" value="CoaE"/>
    <property type="match status" value="1"/>
</dbReference>
<accession>A0A7G8PY09</accession>
<proteinExistence type="inferred from homology"/>
<keyword evidence="4 5" id="KW-0173">Coenzyme A biosynthesis</keyword>
<evidence type="ECO:0000256" key="2">
    <source>
        <dbReference type="ARBA" id="ARBA00022741"/>
    </source>
</evidence>
<dbReference type="GO" id="GO:0005737">
    <property type="term" value="C:cytoplasm"/>
    <property type="evidence" value="ECO:0007669"/>
    <property type="project" value="UniProtKB-SubCell"/>
</dbReference>
<comment type="catalytic activity">
    <reaction evidence="5">
        <text>3'-dephospho-CoA + ATP = ADP + CoA + H(+)</text>
        <dbReference type="Rhea" id="RHEA:18245"/>
        <dbReference type="ChEBI" id="CHEBI:15378"/>
        <dbReference type="ChEBI" id="CHEBI:30616"/>
        <dbReference type="ChEBI" id="CHEBI:57287"/>
        <dbReference type="ChEBI" id="CHEBI:57328"/>
        <dbReference type="ChEBI" id="CHEBI:456216"/>
        <dbReference type="EC" id="2.7.1.24"/>
    </reaction>
</comment>
<dbReference type="GO" id="GO:0015937">
    <property type="term" value="P:coenzyme A biosynthetic process"/>
    <property type="evidence" value="ECO:0007669"/>
    <property type="project" value="UniProtKB-UniRule"/>
</dbReference>
<comment type="function">
    <text evidence="5">Catalyzes the phosphorylation of the 3'-hydroxyl group of dephosphocoenzyme A to form coenzyme A.</text>
</comment>
<evidence type="ECO:0000313" key="8">
    <source>
        <dbReference type="Proteomes" id="UP000515514"/>
    </source>
</evidence>
<dbReference type="Proteomes" id="UP000515514">
    <property type="component" value="Chromosome"/>
</dbReference>
<evidence type="ECO:0000256" key="1">
    <source>
        <dbReference type="ARBA" id="ARBA00009018"/>
    </source>
</evidence>
<keyword evidence="5" id="KW-0808">Transferase</keyword>
<dbReference type="Gene3D" id="3.40.50.300">
    <property type="entry name" value="P-loop containing nucleotide triphosphate hydrolases"/>
    <property type="match status" value="1"/>
</dbReference>
<evidence type="ECO:0000256" key="6">
    <source>
        <dbReference type="NCBIfam" id="TIGR00152"/>
    </source>
</evidence>
<dbReference type="UniPathway" id="UPA00241">
    <property type="reaction ID" value="UER00356"/>
</dbReference>
<feature type="binding site" evidence="5">
    <location>
        <begin position="11"/>
        <end position="16"/>
    </location>
    <ligand>
        <name>ATP</name>
        <dbReference type="ChEBI" id="CHEBI:30616"/>
    </ligand>
</feature>
<keyword evidence="5" id="KW-0963">Cytoplasm</keyword>
<dbReference type="SUPFAM" id="SSF52540">
    <property type="entry name" value="P-loop containing nucleoside triphosphate hydrolases"/>
    <property type="match status" value="1"/>
</dbReference>
<comment type="subcellular location">
    <subcellularLocation>
        <location evidence="5">Cytoplasm</location>
    </subcellularLocation>
</comment>
<evidence type="ECO:0000256" key="5">
    <source>
        <dbReference type="HAMAP-Rule" id="MF_00376"/>
    </source>
</evidence>
<dbReference type="GO" id="GO:0004140">
    <property type="term" value="F:dephospho-CoA kinase activity"/>
    <property type="evidence" value="ECO:0007669"/>
    <property type="project" value="UniProtKB-UniRule"/>
</dbReference>
<sequence length="195" mass="22094">MKIVGLTGGIGSGKTTVALMFKELGVPVYIADKEAKKLTNSSKIIKRKLIQLLGNAAYKDDALDSKFVADKIFNDAALLKATNEIIHPRVAKHFKRWASKQHTEYVIKEAAILFENGSYKYCDHTILVTAPKKTRLQRIIKRDHANVEAIEARMKNQWSDAKKMKLADFIIENIDLNKTESEVKKLHTLLCKKSR</sequence>
<protein>
    <recommendedName>
        <fullName evidence="5 6">Dephospho-CoA kinase</fullName>
        <ecNumber evidence="5 6">2.7.1.24</ecNumber>
    </recommendedName>
    <alternativeName>
        <fullName evidence="5">Dephosphocoenzyme A kinase</fullName>
    </alternativeName>
</protein>
<dbReference type="PANTHER" id="PTHR10695:SF46">
    <property type="entry name" value="BIFUNCTIONAL COENZYME A SYNTHASE-RELATED"/>
    <property type="match status" value="1"/>
</dbReference>
<dbReference type="InterPro" id="IPR027417">
    <property type="entry name" value="P-loop_NTPase"/>
</dbReference>
<dbReference type="EC" id="2.7.1.24" evidence="5 6"/>
<gene>
    <name evidence="5" type="primary">coaE</name>
    <name evidence="7" type="ORF">ALE3EI_2698</name>
</gene>
<evidence type="ECO:0000313" key="7">
    <source>
        <dbReference type="EMBL" id="QNJ99225.1"/>
    </source>
</evidence>
<dbReference type="InterPro" id="IPR001977">
    <property type="entry name" value="Depp_CoAkinase"/>
</dbReference>
<name>A0A7G8PY09_9FLAO</name>
<keyword evidence="5 7" id="KW-0418">Kinase</keyword>
<reference evidence="7 8" key="1">
    <citation type="submission" date="2020-04" db="EMBL/GenBank/DDBJ databases">
        <title>Genome sequence of Altibacter aquimarinus strain ALE3EI.</title>
        <authorList>
            <person name="Oh H.-M."/>
            <person name="Jang D."/>
        </authorList>
    </citation>
    <scope>NUCLEOTIDE SEQUENCE [LARGE SCALE GENOMIC DNA]</scope>
    <source>
        <strain evidence="7 8">ALE3EI</strain>
    </source>
</reference>
<keyword evidence="8" id="KW-1185">Reference proteome</keyword>
<dbReference type="EMBL" id="CP052909">
    <property type="protein sequence ID" value="QNJ99225.1"/>
    <property type="molecule type" value="Genomic_DNA"/>
</dbReference>
<evidence type="ECO:0000256" key="3">
    <source>
        <dbReference type="ARBA" id="ARBA00022840"/>
    </source>
</evidence>
<dbReference type="AlphaFoldDB" id="A0A7G8PY09"/>
<keyword evidence="3 5" id="KW-0067">ATP-binding</keyword>
<dbReference type="GO" id="GO:0005524">
    <property type="term" value="F:ATP binding"/>
    <property type="evidence" value="ECO:0007669"/>
    <property type="project" value="UniProtKB-UniRule"/>
</dbReference>
<dbReference type="CDD" id="cd02022">
    <property type="entry name" value="DPCK"/>
    <property type="match status" value="1"/>
</dbReference>
<evidence type="ECO:0000256" key="4">
    <source>
        <dbReference type="ARBA" id="ARBA00022993"/>
    </source>
</evidence>
<dbReference type="HAMAP" id="MF_00376">
    <property type="entry name" value="Dephospho_CoA_kinase"/>
    <property type="match status" value="1"/>
</dbReference>
<dbReference type="PANTHER" id="PTHR10695">
    <property type="entry name" value="DEPHOSPHO-COA KINASE-RELATED"/>
    <property type="match status" value="1"/>
</dbReference>
<dbReference type="KEGG" id="alti:ALE3EI_2698"/>
<dbReference type="RefSeq" id="WP_186989549.1">
    <property type="nucleotide sequence ID" value="NZ_CP052909.1"/>
</dbReference>
<organism evidence="7 8">
    <name type="scientific">Constantimarinum furrinae</name>
    <dbReference type="NCBI Taxonomy" id="2562285"/>
    <lineage>
        <taxon>Bacteria</taxon>
        <taxon>Pseudomonadati</taxon>
        <taxon>Bacteroidota</taxon>
        <taxon>Flavobacteriia</taxon>
        <taxon>Flavobacteriales</taxon>
        <taxon>Flavobacteriaceae</taxon>
        <taxon>Altibacter/Constantimarinum group</taxon>
        <taxon>Constantimarinum</taxon>
    </lineage>
</organism>
<comment type="similarity">
    <text evidence="1 5">Belongs to the CoaE family.</text>
</comment>
<dbReference type="NCBIfam" id="TIGR00152">
    <property type="entry name" value="dephospho-CoA kinase"/>
    <property type="match status" value="1"/>
</dbReference>
<comment type="pathway">
    <text evidence="5">Cofactor biosynthesis; coenzyme A biosynthesis; CoA from (R)-pantothenate: step 5/5.</text>
</comment>
<dbReference type="PROSITE" id="PS51219">
    <property type="entry name" value="DPCK"/>
    <property type="match status" value="1"/>
</dbReference>
<keyword evidence="2 5" id="KW-0547">Nucleotide-binding</keyword>